<organism evidence="2 3">
    <name type="scientific">Cladophialophora chaetospira</name>
    <dbReference type="NCBI Taxonomy" id="386627"/>
    <lineage>
        <taxon>Eukaryota</taxon>
        <taxon>Fungi</taxon>
        <taxon>Dikarya</taxon>
        <taxon>Ascomycota</taxon>
        <taxon>Pezizomycotina</taxon>
        <taxon>Eurotiomycetes</taxon>
        <taxon>Chaetothyriomycetidae</taxon>
        <taxon>Chaetothyriales</taxon>
        <taxon>Herpotrichiellaceae</taxon>
        <taxon>Cladophialophora</taxon>
    </lineage>
</organism>
<feature type="region of interest" description="Disordered" evidence="1">
    <location>
        <begin position="115"/>
        <end position="145"/>
    </location>
</feature>
<dbReference type="Proteomes" id="UP001172673">
    <property type="component" value="Unassembled WGS sequence"/>
</dbReference>
<reference evidence="2" key="1">
    <citation type="submission" date="2022-10" db="EMBL/GenBank/DDBJ databases">
        <title>Culturing micro-colonial fungi from biological soil crusts in the Mojave desert and describing Neophaeococcomyces mojavensis, and introducing the new genera and species Taxawa tesnikishii.</title>
        <authorList>
            <person name="Kurbessoian T."/>
            <person name="Stajich J.E."/>
        </authorList>
    </citation>
    <scope>NUCLEOTIDE SEQUENCE</scope>
    <source>
        <strain evidence="2">TK_41</strain>
    </source>
</reference>
<keyword evidence="3" id="KW-1185">Reference proteome</keyword>
<sequence>MSPSSATGRDRTPPKDRKISAKDRSLLTNDSTTAAASVETRSASAKPVWRKLSNDAKYNYTWTDAELKASIEEDHSWLSSDPVTAEKWKNRLLVTPTPTRSFAMYKKWTSWRDHGMATRPRGTGMTAPNHRRYQPPRYSLRSGAK</sequence>
<dbReference type="AlphaFoldDB" id="A0AA38XNI8"/>
<evidence type="ECO:0000313" key="2">
    <source>
        <dbReference type="EMBL" id="KAJ9616311.1"/>
    </source>
</evidence>
<comment type="caution">
    <text evidence="2">The sequence shown here is derived from an EMBL/GenBank/DDBJ whole genome shotgun (WGS) entry which is preliminary data.</text>
</comment>
<feature type="compositionally biased region" description="Basic and acidic residues" evidence="1">
    <location>
        <begin position="8"/>
        <end position="25"/>
    </location>
</feature>
<feature type="region of interest" description="Disordered" evidence="1">
    <location>
        <begin position="1"/>
        <end position="45"/>
    </location>
</feature>
<evidence type="ECO:0000256" key="1">
    <source>
        <dbReference type="SAM" id="MobiDB-lite"/>
    </source>
</evidence>
<protein>
    <submittedName>
        <fullName evidence="2">Uncharacterized protein</fullName>
    </submittedName>
</protein>
<feature type="compositionally biased region" description="Polar residues" evidence="1">
    <location>
        <begin position="26"/>
        <end position="43"/>
    </location>
</feature>
<accession>A0AA38XNI8</accession>
<dbReference type="EMBL" id="JAPDRK010000001">
    <property type="protein sequence ID" value="KAJ9616311.1"/>
    <property type="molecule type" value="Genomic_DNA"/>
</dbReference>
<name>A0AA38XNI8_9EURO</name>
<evidence type="ECO:0000313" key="3">
    <source>
        <dbReference type="Proteomes" id="UP001172673"/>
    </source>
</evidence>
<proteinExistence type="predicted"/>
<gene>
    <name evidence="2" type="ORF">H2200_000029</name>
</gene>